<keyword evidence="4" id="KW-0597">Phosphoprotein</keyword>
<keyword evidence="5" id="KW-0677">Repeat</keyword>
<evidence type="ECO:0000256" key="1">
    <source>
        <dbReference type="ARBA" id="ARBA00001957"/>
    </source>
</evidence>
<name>A0A3D9UDX5_9GAMM</name>
<dbReference type="Pfam" id="PF00550">
    <property type="entry name" value="PP-binding"/>
    <property type="match status" value="2"/>
</dbReference>
<dbReference type="InterPro" id="IPR020845">
    <property type="entry name" value="AMP-binding_CS"/>
</dbReference>
<dbReference type="PROSITE" id="PS50075">
    <property type="entry name" value="CARRIER"/>
    <property type="match status" value="2"/>
</dbReference>
<dbReference type="InterPro" id="IPR036736">
    <property type="entry name" value="ACP-like_sf"/>
</dbReference>
<sequence length="3300" mass="369065">MLKLLEELNKNHMSVWACENKLKLAFSGETPPVQLVDKVKAKRETILNFLNAKCIFSEKDFQSLILSENHANFNNASKNSNNEIEVIFPATSLQQGFIYHYLAQPQDNAYRVQLLLDYHTNVDLAAYQQAWSLASLRFPILRTAFDWEGELLQVVTAGASIGAANFTVRDLSRLPAGERDAAIDAIQQHDRTQPFDLSQPGLIRFTIIRQHDQLVTVMITQHHCIADGWSNPVLLQTVHDYYNQLIQGQTPRIEADKAYLATQQYHLDHKQASEAYWAERKTQFHSANDLSALLSHDVDLNRIKAVEKPAGQVLTIQGNTYKQLKAMCRDQGVTLNVVLQFAWHKLLHSYSGDEQTIVGTTVSGRDVPVDGIEASVGLYINTLPLMVQWENTQTVADVLQAIQHDIAALNSHSAVSLASLQPDGARLFHSLLVFENYPAPVVSEIRDGIEKTLTFRKAIEKTDYPVLLMAYEHGDSLIVKLSYGEDWLTDEQAQRLLRQVKCILSTVAREPHQPISSVTFLSDTERHTLLYSWNQTDIPYPQDRTLQQQFEAQVVATPDNIALVFEGETLTYRQLNERANQLACAIRQHYQQQHHTPMPVDTPVALYLDRSLEMVISMLAVLKAGGAYVPVSPSYPVERVQFILEDTRSPCIVTQQQYLAPLAEYTHVLGEQPALIAADDKAVTAGQPAENPALINQPTDLAYIIYTSGTTGQPKGVMVEHSSVQNLTQFIARTHLLAPQVKALFFSNYVFDASVFEVFPVLMSGAALYIAPAAVTGDSEQLLAFINQHKITKAFIPTVLMNHFSAELFRSTLQVIHTGGEALNTLEIPPHITLFNQYGPTEITVCASQNLLQHGDRAIGQGIDNTRLYVLDEQGNLSPMGAPGELYVGGAGVARGYLNQPELTAERFVVNPFATDEDRARGYTRLYKTGDLVRWRPDGKLDYLGRNDYQVKIRGYRIELGEIESALAAHPRVKQAVVIDWEQEGHKVLAAYLVSEGNISDDALTEHLSGRLPEYMIPARFIRIESVPLTLNGKLDRRALPEPVWGNRDSYVAPRNALETQLCTLWQEVLGLAKVGIEDNFFRIGGDSIVSIRLVSRLRKAGFTVQVKSVFEAPTVARLAQILTQEQQTVSVVAEQGKLSGEFGLLPVQQDFFNRQLPQPHHWNQAFMIRLPGTIKHGDIEKALNQLAERHDMLRVHFVETAAGYRQCYQAGMPSWLPALRHCDVSQWDETALHQQLTEWQSRFDYCHGPLWQAAHLTGYADGSARLFFAFHHLIIDAVSWRIIAEDMRLLLQSDALQSNTLPAKTSSYRQWVSAVHRYAECHQDEISYWQQVMAESRAYPVAGELSQHEVAISEALTETLLREANAGYHTEINDLLLSALTLALQACFSRPDNLILLEGHGREHIDNTLDVSETVGWFTTLYPVRLAMQADIIKTIIHTKEMLRAVPNKGLGYGALHQAGYLAGNLPAISFNYLGQLGEEAGEQDWSLTSDDCGAMAGSQNSSDLLLNINGMVQSGRLQFSVISGLPQPQTQTFIAAFEQALLTVIKTAQQQARAGGMKTLSDYGIKGVSIERLLHFQQKYRVEALYPATSLQQGFIYHYLAQPQDDAYRVQLLLDYHTNVDLAAYQQAWSLASLRFPILRTAFDWEGELLQVVTAGASIGAANFTVQDLSRLPAEERDAAIDAIQQHDRTQPFDLSQPGLIRFTIIRQHDQLVTVMITQHHCIADGWSNPVLLQTVHDYYNQLIQGQTPRIEADKAYLATQQYHLDHQQTSEMYWAERKAQFHRANDLSALLGRNVDLNRIKAVEKPAEQVLTIQGSSYKQLTTMCREQGVTLNVVLQFAWHKLLHSYSGDEQTIVGTTVSGRDVPVDGIEASVGLYINTLPLMVQWESTHTVADVLQAIQHDIAALNSHSAVSLASLQPDGARLFHSLLIFENYPTLVVSETRDGIEKTLTFRKAIEKTDYPVLLMAYEHGDSLIVKLSYGEDWLTDEQAQRLLRQVKCILSTVARKPHQPISSVTFLSDTERHTLLYSWNQTDIPYPQDRILQQQFEAQVAATPDNIALVFEGETLTYRQLNERTNQLACAIRQHYQQQHHTPVPVDTPVALYLDRSLEMVISMLAVLKAGGAYVPVSPQYPAGRVRFILTDTQAPCVVTQQRHLPVLETYCEIMPVQPALIAADDQAVTAGQPAENPVLISQPTDLAYIIYTSGTTGQPKGVMVEHSSVLNLTQFIARTHLLAPQVKALFFSNYVFDASVFEVFPVLMSGATLYIAPAAVTGDSEQLLAFINQHKITKAFIPTALMNHFSEDLFRSTLQVIHTGGETLNILEIPPHITLFNQYGPTEITVCASQNLLQGDDLAIGRGIDNTRLYVLDEWGNLSPMGAPGELYIGGAGVARGYLNQPELTAERFVENPFATAEDKVRGYTRLYKTGDLVRWRPDGKLDYLGRNDYQVKIRGYRIELGEIEAALAAHPQVKQAVVIDREQEGHKVLAAYLVAEEGLSDDKLISHLSGCLPEYMVPVSFTRMDSIPLTLNSKLDRRALPEPVWNNQHSYVAPRNALETELCAIWQEVLGLAQVGIKDNFFRIGGDSIRAIKLTAAIRHTLAMDVSLAQLFELKTIAELSTQIGQQTYTVIPHIELARYPLSFAQERMLFIEQFEQGAYAYHIPYLVQLHEGVKLSLLESAINRVIERHNVLKTVYRSDDEGYGYQQVLEDDLLIESHFCTSVEALLHTVHAELSTSFNLMAEPGLRLRHYQVGHSHYLLFMWHHIAIDGWSVDIFMHELAEAYHARLENRDSRLPVLEITYGDYAHWQREYLRGEVGERQRAYWQQALAGYEPLLLPTDHPRPVQVDYQGRNFGFTLGSKLTGQLKALAKQQETTLYTVLLSGFYLMLARLSGQSDIVLGTPTDNRHHAQTQSLIGMFVNSLVLRAQVEQTGSVERLIEHVHDVIAQAKAHQDIPFEQLVDALQVERDASRHPVFQVLFGLQDAGKTLQTATDLPFSPVQLDDSLYSPAKFDLSLFIAEDASCLTGAFNYAVSLFDETTIARMAAGYQQVLTAFVADPQQPLSRLDVLSAQERHTLLSGWNQTDRPCPSENTLSQQFEAQAAATPDNAALEFAGETLTYRQLNERANQLAAVIRAQYQQQCQTPMPADTPVALYLDRSLAMIIAILAVLKAGGAYVPLSPEYPPERTRFILTDTQTPCVVTQRHHLPALTACTQALTAAPVLIAADDPAVTAGYPAGNLPPVSRATDLAYIIYTSGTTGQPKGVALTHRSVMNRLGWMLSRYPFRPADKILQKNPVHL</sequence>
<dbReference type="CDD" id="cd19531">
    <property type="entry name" value="LCL_NRPS-like"/>
    <property type="match status" value="1"/>
</dbReference>
<comment type="caution">
    <text evidence="7">The sequence shown here is derived from an EMBL/GenBank/DDBJ whole genome shotgun (WGS) entry which is preliminary data.</text>
</comment>
<dbReference type="InterPro" id="IPR023213">
    <property type="entry name" value="CAT-like_dom_sf"/>
</dbReference>
<evidence type="ECO:0000256" key="2">
    <source>
        <dbReference type="ARBA" id="ARBA00006432"/>
    </source>
</evidence>
<dbReference type="InterPro" id="IPR020806">
    <property type="entry name" value="PKS_PP-bd"/>
</dbReference>
<dbReference type="FunFam" id="1.10.1200.10:FF:000005">
    <property type="entry name" value="Nonribosomal peptide synthetase 1"/>
    <property type="match status" value="2"/>
</dbReference>
<dbReference type="NCBIfam" id="NF003417">
    <property type="entry name" value="PRK04813.1"/>
    <property type="match status" value="3"/>
</dbReference>
<gene>
    <name evidence="7" type="ORF">BDD26_2511</name>
</gene>
<dbReference type="InterPro" id="IPR025110">
    <property type="entry name" value="AMP-bd_C"/>
</dbReference>
<evidence type="ECO:0000256" key="4">
    <source>
        <dbReference type="ARBA" id="ARBA00022553"/>
    </source>
</evidence>
<dbReference type="SMART" id="SM00823">
    <property type="entry name" value="PKS_PP"/>
    <property type="match status" value="2"/>
</dbReference>
<evidence type="ECO:0000256" key="3">
    <source>
        <dbReference type="ARBA" id="ARBA00022450"/>
    </source>
</evidence>
<dbReference type="Pfam" id="PF00668">
    <property type="entry name" value="Condensation"/>
    <property type="match status" value="4"/>
</dbReference>
<organism evidence="7 8">
    <name type="scientific">Xenorhabdus cabanillasii</name>
    <dbReference type="NCBI Taxonomy" id="351673"/>
    <lineage>
        <taxon>Bacteria</taxon>
        <taxon>Pseudomonadati</taxon>
        <taxon>Pseudomonadota</taxon>
        <taxon>Gammaproteobacteria</taxon>
        <taxon>Enterobacterales</taxon>
        <taxon>Morganellaceae</taxon>
        <taxon>Xenorhabdus</taxon>
    </lineage>
</organism>
<dbReference type="EMBL" id="QTUB01000001">
    <property type="protein sequence ID" value="REF27698.1"/>
    <property type="molecule type" value="Genomic_DNA"/>
</dbReference>
<dbReference type="GO" id="GO:0043041">
    <property type="term" value="P:amino acid activation for nonribosomal peptide biosynthetic process"/>
    <property type="evidence" value="ECO:0007669"/>
    <property type="project" value="TreeGrafter"/>
</dbReference>
<proteinExistence type="inferred from homology"/>
<dbReference type="GO" id="GO:0003824">
    <property type="term" value="F:catalytic activity"/>
    <property type="evidence" value="ECO:0007669"/>
    <property type="project" value="InterPro"/>
</dbReference>
<evidence type="ECO:0000256" key="5">
    <source>
        <dbReference type="ARBA" id="ARBA00022737"/>
    </source>
</evidence>
<dbReference type="Gene3D" id="3.30.559.10">
    <property type="entry name" value="Chloramphenicol acetyltransferase-like domain"/>
    <property type="match status" value="4"/>
</dbReference>
<dbReference type="Pfam" id="PF13193">
    <property type="entry name" value="AMP-binding_C"/>
    <property type="match status" value="2"/>
</dbReference>
<accession>A0A3D9UDX5</accession>
<dbReference type="PANTHER" id="PTHR45527">
    <property type="entry name" value="NONRIBOSOMAL PEPTIDE SYNTHETASE"/>
    <property type="match status" value="1"/>
</dbReference>
<dbReference type="SUPFAM" id="SSF47336">
    <property type="entry name" value="ACP-like"/>
    <property type="match status" value="2"/>
</dbReference>
<dbReference type="PROSITE" id="PS00455">
    <property type="entry name" value="AMP_BINDING"/>
    <property type="match status" value="3"/>
</dbReference>
<protein>
    <submittedName>
        <fullName evidence="7">Non-ribosomal peptide synthase protein (TIGR01720 family)/amino acid adenylation domain-containing protein</fullName>
    </submittedName>
</protein>
<dbReference type="InterPro" id="IPR006162">
    <property type="entry name" value="Ppantetheine_attach_site"/>
</dbReference>
<dbReference type="InterPro" id="IPR042099">
    <property type="entry name" value="ANL_N_sf"/>
</dbReference>
<dbReference type="FunFam" id="2.30.38.10:FF:000001">
    <property type="entry name" value="Non-ribosomal peptide synthetase PvdI"/>
    <property type="match status" value="2"/>
</dbReference>
<dbReference type="NCBIfam" id="TIGR01733">
    <property type="entry name" value="AA-adenyl-dom"/>
    <property type="match status" value="2"/>
</dbReference>
<dbReference type="Gene3D" id="3.40.50.12780">
    <property type="entry name" value="N-terminal domain of ligase-like"/>
    <property type="match status" value="1"/>
</dbReference>
<dbReference type="PANTHER" id="PTHR45527:SF1">
    <property type="entry name" value="FATTY ACID SYNTHASE"/>
    <property type="match status" value="1"/>
</dbReference>
<keyword evidence="8" id="KW-1185">Reference proteome</keyword>
<dbReference type="Gene3D" id="2.30.38.10">
    <property type="entry name" value="Luciferase, Domain 3"/>
    <property type="match status" value="2"/>
</dbReference>
<dbReference type="RefSeq" id="WP_280524518.1">
    <property type="nucleotide sequence ID" value="NZ_QTUB01000001.1"/>
</dbReference>
<dbReference type="SUPFAM" id="SSF56801">
    <property type="entry name" value="Acetyl-CoA synthetase-like"/>
    <property type="match status" value="3"/>
</dbReference>
<evidence type="ECO:0000313" key="7">
    <source>
        <dbReference type="EMBL" id="REF27698.1"/>
    </source>
</evidence>
<comment type="similarity">
    <text evidence="2">Belongs to the ATP-dependent AMP-binding enzyme family.</text>
</comment>
<feature type="domain" description="Carrier" evidence="6">
    <location>
        <begin position="1053"/>
        <end position="1127"/>
    </location>
</feature>
<evidence type="ECO:0000259" key="6">
    <source>
        <dbReference type="PROSITE" id="PS50075"/>
    </source>
</evidence>
<evidence type="ECO:0000313" key="8">
    <source>
        <dbReference type="Proteomes" id="UP000256294"/>
    </source>
</evidence>
<keyword evidence="3" id="KW-0596">Phosphopantetheine</keyword>
<feature type="domain" description="Carrier" evidence="6">
    <location>
        <begin position="2553"/>
        <end position="2628"/>
    </location>
</feature>
<dbReference type="CDD" id="cd05930">
    <property type="entry name" value="A_NRPS"/>
    <property type="match status" value="2"/>
</dbReference>
<dbReference type="SUPFAM" id="SSF52777">
    <property type="entry name" value="CoA-dependent acyltransferases"/>
    <property type="match status" value="8"/>
</dbReference>
<dbReference type="InterPro" id="IPR001242">
    <property type="entry name" value="Condensation_dom"/>
</dbReference>
<dbReference type="InterPro" id="IPR045851">
    <property type="entry name" value="AMP-bd_C_sf"/>
</dbReference>
<dbReference type="GO" id="GO:0031177">
    <property type="term" value="F:phosphopantetheine binding"/>
    <property type="evidence" value="ECO:0007669"/>
    <property type="project" value="InterPro"/>
</dbReference>
<dbReference type="Pfam" id="PF00501">
    <property type="entry name" value="AMP-binding"/>
    <property type="match status" value="3"/>
</dbReference>
<dbReference type="GO" id="GO:0005737">
    <property type="term" value="C:cytoplasm"/>
    <property type="evidence" value="ECO:0007669"/>
    <property type="project" value="TreeGrafter"/>
</dbReference>
<dbReference type="FunFam" id="3.40.50.980:FF:000001">
    <property type="entry name" value="Non-ribosomal peptide synthetase"/>
    <property type="match status" value="3"/>
</dbReference>
<dbReference type="FunFam" id="3.30.300.30:FF:000010">
    <property type="entry name" value="Enterobactin synthetase component F"/>
    <property type="match status" value="2"/>
</dbReference>
<dbReference type="InterPro" id="IPR010060">
    <property type="entry name" value="NRPS_synth"/>
</dbReference>
<dbReference type="PROSITE" id="PS00012">
    <property type="entry name" value="PHOSPHOPANTETHEINE"/>
    <property type="match status" value="2"/>
</dbReference>
<dbReference type="GO" id="GO:0044550">
    <property type="term" value="P:secondary metabolite biosynthetic process"/>
    <property type="evidence" value="ECO:0007669"/>
    <property type="project" value="TreeGrafter"/>
</dbReference>
<reference evidence="7 8" key="1">
    <citation type="submission" date="2018-08" db="EMBL/GenBank/DDBJ databases">
        <title>Genomic Encyclopedia of Archaeal and Bacterial Type Strains, Phase II (KMG-II): from individual species to whole genera.</title>
        <authorList>
            <person name="Goeker M."/>
        </authorList>
    </citation>
    <scope>NUCLEOTIDE SEQUENCE [LARGE SCALE GENOMIC DNA]</scope>
    <source>
        <strain evidence="7 8">DSM 17905</strain>
    </source>
</reference>
<dbReference type="Gene3D" id="3.30.559.30">
    <property type="entry name" value="Nonribosomal peptide synthetase, condensation domain"/>
    <property type="match status" value="4"/>
</dbReference>
<dbReference type="Gene3D" id="3.40.50.980">
    <property type="match status" value="4"/>
</dbReference>
<comment type="cofactor">
    <cofactor evidence="1">
        <name>pantetheine 4'-phosphate</name>
        <dbReference type="ChEBI" id="CHEBI:47942"/>
    </cofactor>
</comment>
<dbReference type="InterPro" id="IPR009081">
    <property type="entry name" value="PP-bd_ACP"/>
</dbReference>
<dbReference type="Gene3D" id="1.10.1200.10">
    <property type="entry name" value="ACP-like"/>
    <property type="match status" value="2"/>
</dbReference>
<dbReference type="InterPro" id="IPR010071">
    <property type="entry name" value="AA_adenyl_dom"/>
</dbReference>
<dbReference type="Gene3D" id="3.30.300.30">
    <property type="match status" value="2"/>
</dbReference>
<dbReference type="Proteomes" id="UP000256294">
    <property type="component" value="Unassembled WGS sequence"/>
</dbReference>
<dbReference type="NCBIfam" id="TIGR01720">
    <property type="entry name" value="NRPS-para261"/>
    <property type="match status" value="1"/>
</dbReference>
<dbReference type="InterPro" id="IPR000873">
    <property type="entry name" value="AMP-dep_synth/lig_dom"/>
</dbReference>